<evidence type="ECO:0000259" key="1">
    <source>
        <dbReference type="Pfam" id="PF03061"/>
    </source>
</evidence>
<dbReference type="InterPro" id="IPR006683">
    <property type="entry name" value="Thioestr_dom"/>
</dbReference>
<evidence type="ECO:0000313" key="3">
    <source>
        <dbReference type="Proteomes" id="UP000633219"/>
    </source>
</evidence>
<organism evidence="2 3">
    <name type="scientific">Rhizobium setariae</name>
    <dbReference type="NCBI Taxonomy" id="2801340"/>
    <lineage>
        <taxon>Bacteria</taxon>
        <taxon>Pseudomonadati</taxon>
        <taxon>Pseudomonadota</taxon>
        <taxon>Alphaproteobacteria</taxon>
        <taxon>Hyphomicrobiales</taxon>
        <taxon>Rhizobiaceae</taxon>
        <taxon>Rhizobium/Agrobacterium group</taxon>
        <taxon>Rhizobium</taxon>
    </lineage>
</organism>
<dbReference type="GO" id="GO:0016790">
    <property type="term" value="F:thiolester hydrolase activity"/>
    <property type="evidence" value="ECO:0007669"/>
    <property type="project" value="UniProtKB-ARBA"/>
</dbReference>
<dbReference type="Gene3D" id="3.10.129.10">
    <property type="entry name" value="Hotdog Thioesterase"/>
    <property type="match status" value="1"/>
</dbReference>
<dbReference type="CDD" id="cd03443">
    <property type="entry name" value="PaaI_thioesterase"/>
    <property type="match status" value="1"/>
</dbReference>
<dbReference type="Pfam" id="PF03061">
    <property type="entry name" value="4HBT"/>
    <property type="match status" value="1"/>
</dbReference>
<dbReference type="Proteomes" id="UP000633219">
    <property type="component" value="Unassembled WGS sequence"/>
</dbReference>
<proteinExistence type="predicted"/>
<keyword evidence="3" id="KW-1185">Reference proteome</keyword>
<reference evidence="2" key="1">
    <citation type="submission" date="2021-01" db="EMBL/GenBank/DDBJ databases">
        <title>Rhizobium sp. strain KVB221 16S ribosomal RNA gene Genome sequencing and assembly.</title>
        <authorList>
            <person name="Kang M."/>
        </authorList>
    </citation>
    <scope>NUCLEOTIDE SEQUENCE</scope>
    <source>
        <strain evidence="2">KVB221</strain>
    </source>
</reference>
<dbReference type="RefSeq" id="WP_201653962.1">
    <property type="nucleotide sequence ID" value="NZ_JAEQNC010000002.1"/>
</dbReference>
<dbReference type="EMBL" id="JAEQNC010000002">
    <property type="protein sequence ID" value="MBL0371367.1"/>
    <property type="molecule type" value="Genomic_DNA"/>
</dbReference>
<protein>
    <submittedName>
        <fullName evidence="2">PaaI family thioesterase</fullName>
    </submittedName>
</protein>
<dbReference type="SUPFAM" id="SSF54637">
    <property type="entry name" value="Thioesterase/thiol ester dehydrase-isomerase"/>
    <property type="match status" value="1"/>
</dbReference>
<dbReference type="AlphaFoldDB" id="A0A936YRR5"/>
<sequence>MPSQLTATEISDFLDREFPQIHAGGRVFGVASVAENTVTLNFTPNDSHLRPGGTVSGPSLFALADVCAYATLLATVGIDAGRLALTSNLNISFLHRPAPVPLLGVGRMLKTGRLLSVMDIGIQRADTGQLIAQATATYAIPPGKM</sequence>
<evidence type="ECO:0000313" key="2">
    <source>
        <dbReference type="EMBL" id="MBL0371367.1"/>
    </source>
</evidence>
<dbReference type="InterPro" id="IPR029069">
    <property type="entry name" value="HotDog_dom_sf"/>
</dbReference>
<name>A0A936YRR5_9HYPH</name>
<gene>
    <name evidence="2" type="ORF">JJB09_04945</name>
</gene>
<accession>A0A936YRR5</accession>
<feature type="domain" description="Thioesterase" evidence="1">
    <location>
        <begin position="52"/>
        <end position="129"/>
    </location>
</feature>
<comment type="caution">
    <text evidence="2">The sequence shown here is derived from an EMBL/GenBank/DDBJ whole genome shotgun (WGS) entry which is preliminary data.</text>
</comment>